<comment type="caution">
    <text evidence="2">The sequence shown here is derived from an EMBL/GenBank/DDBJ whole genome shotgun (WGS) entry which is preliminary data.</text>
</comment>
<protein>
    <submittedName>
        <fullName evidence="2">Uncharacterized protein</fullName>
    </submittedName>
</protein>
<keyword evidence="1" id="KW-0732">Signal</keyword>
<evidence type="ECO:0000313" key="3">
    <source>
        <dbReference type="Proteomes" id="UP001500831"/>
    </source>
</evidence>
<gene>
    <name evidence="2" type="ORF">GCM10010517_04020</name>
</gene>
<feature type="chain" id="PRO_5045511079" evidence="1">
    <location>
        <begin position="29"/>
        <end position="123"/>
    </location>
</feature>
<reference evidence="3" key="1">
    <citation type="journal article" date="2019" name="Int. J. Syst. Evol. Microbiol.">
        <title>The Global Catalogue of Microorganisms (GCM) 10K type strain sequencing project: providing services to taxonomists for standard genome sequencing and annotation.</title>
        <authorList>
            <consortium name="The Broad Institute Genomics Platform"/>
            <consortium name="The Broad Institute Genome Sequencing Center for Infectious Disease"/>
            <person name="Wu L."/>
            <person name="Ma J."/>
        </authorList>
    </citation>
    <scope>NUCLEOTIDE SEQUENCE [LARGE SCALE GENOMIC DNA]</scope>
    <source>
        <strain evidence="3">JCM 6242</strain>
    </source>
</reference>
<sequence>MRQGSALVMAALTGAVLTSLLTGGSAVADDEPVMRGFELIYGSKTIQPGQTDYVVVDCPAGKQAIAGNYEFVGSTQPVKAQVIRSAITTSGWTPKTWRHFLLVENEGGASFQAVANVSCAITQ</sequence>
<accession>A0ABP6I8C7</accession>
<proteinExistence type="predicted"/>
<organism evidence="2 3">
    <name type="scientific">Streptosporangium fragile</name>
    <dbReference type="NCBI Taxonomy" id="46186"/>
    <lineage>
        <taxon>Bacteria</taxon>
        <taxon>Bacillati</taxon>
        <taxon>Actinomycetota</taxon>
        <taxon>Actinomycetes</taxon>
        <taxon>Streptosporangiales</taxon>
        <taxon>Streptosporangiaceae</taxon>
        <taxon>Streptosporangium</taxon>
    </lineage>
</organism>
<feature type="signal peptide" evidence="1">
    <location>
        <begin position="1"/>
        <end position="28"/>
    </location>
</feature>
<name>A0ABP6I8C7_9ACTN</name>
<dbReference type="Proteomes" id="UP001500831">
    <property type="component" value="Unassembled WGS sequence"/>
</dbReference>
<evidence type="ECO:0000313" key="2">
    <source>
        <dbReference type="EMBL" id="GAA2847111.1"/>
    </source>
</evidence>
<keyword evidence="3" id="KW-1185">Reference proteome</keyword>
<evidence type="ECO:0000256" key="1">
    <source>
        <dbReference type="SAM" id="SignalP"/>
    </source>
</evidence>
<dbReference type="EMBL" id="BAAAVI010000002">
    <property type="protein sequence ID" value="GAA2847111.1"/>
    <property type="molecule type" value="Genomic_DNA"/>
</dbReference>